<feature type="compositionally biased region" description="Basic and acidic residues" evidence="1">
    <location>
        <begin position="331"/>
        <end position="359"/>
    </location>
</feature>
<keyword evidence="2" id="KW-0472">Membrane</keyword>
<reference evidence="3" key="1">
    <citation type="submission" date="2023-03" db="EMBL/GenBank/DDBJ databases">
        <title>Massive genome expansion in bonnet fungi (Mycena s.s.) driven by repeated elements and novel gene families across ecological guilds.</title>
        <authorList>
            <consortium name="Lawrence Berkeley National Laboratory"/>
            <person name="Harder C.B."/>
            <person name="Miyauchi S."/>
            <person name="Viragh M."/>
            <person name="Kuo A."/>
            <person name="Thoen E."/>
            <person name="Andreopoulos B."/>
            <person name="Lu D."/>
            <person name="Skrede I."/>
            <person name="Drula E."/>
            <person name="Henrissat B."/>
            <person name="Morin E."/>
            <person name="Kohler A."/>
            <person name="Barry K."/>
            <person name="LaButti K."/>
            <person name="Morin E."/>
            <person name="Salamov A."/>
            <person name="Lipzen A."/>
            <person name="Mereny Z."/>
            <person name="Hegedus B."/>
            <person name="Baldrian P."/>
            <person name="Stursova M."/>
            <person name="Weitz H."/>
            <person name="Taylor A."/>
            <person name="Grigoriev I.V."/>
            <person name="Nagy L.G."/>
            <person name="Martin F."/>
            <person name="Kauserud H."/>
        </authorList>
    </citation>
    <scope>NUCLEOTIDE SEQUENCE</scope>
    <source>
        <strain evidence="3">CBHHK173m</strain>
    </source>
</reference>
<accession>A0AAD6U136</accession>
<dbReference type="EMBL" id="JARJCN010000032">
    <property type="protein sequence ID" value="KAJ7086064.1"/>
    <property type="molecule type" value="Genomic_DNA"/>
</dbReference>
<sequence>MPPVELDPSVEKTLVAFENGAEKGVDCQTLLVDSFQTFSLLERWESADSNVPAVMSIIKKVRQQGHVYFETLDDSINVAQNLYEYALSAKQLASSLIEGSEPNEIQAFIAEMRADAQRALEKSKHISGSLREVRKGINRISDIIPSEMARLERQERKLWEKSEALERRIAHVRIAKTVGTTALAVVGGVSMIVFPPMMLILPVGLPIAILALEVYENRSSKTLTKRDDEILDCRHGLQELENITTCLARFAEHINNLTEFWLRSDTMLETISNGVRLIRGNTVRMRLKSIIGLWEEAAELYMRYVVKLKGIQDIDCGASSSLRSKKSSSSTRDRLAKNSRGCERKKITSPDSEKTELQRRNATRSRSSSSSSARH</sequence>
<feature type="transmembrane region" description="Helical" evidence="2">
    <location>
        <begin position="199"/>
        <end position="215"/>
    </location>
</feature>
<dbReference type="AlphaFoldDB" id="A0AAD6U136"/>
<dbReference type="Gene3D" id="1.20.1170.10">
    <property type="match status" value="1"/>
</dbReference>
<keyword evidence="2" id="KW-1133">Transmembrane helix</keyword>
<evidence type="ECO:0000313" key="3">
    <source>
        <dbReference type="EMBL" id="KAJ7086064.1"/>
    </source>
</evidence>
<keyword evidence="2" id="KW-0812">Transmembrane</keyword>
<gene>
    <name evidence="3" type="ORF">B0H15DRAFT_845140</name>
</gene>
<evidence type="ECO:0000313" key="4">
    <source>
        <dbReference type="Proteomes" id="UP001222325"/>
    </source>
</evidence>
<comment type="caution">
    <text evidence="3">The sequence shown here is derived from an EMBL/GenBank/DDBJ whole genome shotgun (WGS) entry which is preliminary data.</text>
</comment>
<feature type="compositionally biased region" description="Low complexity" evidence="1">
    <location>
        <begin position="319"/>
        <end position="330"/>
    </location>
</feature>
<name>A0AAD6U136_9AGAR</name>
<proteinExistence type="predicted"/>
<organism evidence="3 4">
    <name type="scientific">Mycena belliarum</name>
    <dbReference type="NCBI Taxonomy" id="1033014"/>
    <lineage>
        <taxon>Eukaryota</taxon>
        <taxon>Fungi</taxon>
        <taxon>Dikarya</taxon>
        <taxon>Basidiomycota</taxon>
        <taxon>Agaricomycotina</taxon>
        <taxon>Agaricomycetes</taxon>
        <taxon>Agaricomycetidae</taxon>
        <taxon>Agaricales</taxon>
        <taxon>Marasmiineae</taxon>
        <taxon>Mycenaceae</taxon>
        <taxon>Mycena</taxon>
    </lineage>
</organism>
<feature type="compositionally biased region" description="Low complexity" evidence="1">
    <location>
        <begin position="364"/>
        <end position="375"/>
    </location>
</feature>
<keyword evidence="4" id="KW-1185">Reference proteome</keyword>
<evidence type="ECO:0000256" key="2">
    <source>
        <dbReference type="SAM" id="Phobius"/>
    </source>
</evidence>
<protein>
    <submittedName>
        <fullName evidence="3">Uncharacterized protein</fullName>
    </submittedName>
</protein>
<feature type="region of interest" description="Disordered" evidence="1">
    <location>
        <begin position="319"/>
        <end position="375"/>
    </location>
</feature>
<dbReference type="Proteomes" id="UP001222325">
    <property type="component" value="Unassembled WGS sequence"/>
</dbReference>
<evidence type="ECO:0000256" key="1">
    <source>
        <dbReference type="SAM" id="MobiDB-lite"/>
    </source>
</evidence>